<dbReference type="GO" id="GO:0004521">
    <property type="term" value="F:RNA endonuclease activity"/>
    <property type="evidence" value="ECO:0007669"/>
    <property type="project" value="TreeGrafter"/>
</dbReference>
<reference evidence="3" key="1">
    <citation type="submission" date="2022-07" db="EMBL/GenBank/DDBJ databases">
        <authorList>
            <person name="Kouya T."/>
            <person name="Ishiyama Y."/>
        </authorList>
    </citation>
    <scope>NUCLEOTIDE SEQUENCE</scope>
    <source>
        <strain evidence="3">WR16-4</strain>
    </source>
</reference>
<keyword evidence="2" id="KW-1277">Toxin-antitoxin system</keyword>
<keyword evidence="4" id="KW-1185">Reference proteome</keyword>
<proteinExistence type="inferred from homology"/>
<dbReference type="InterPro" id="IPR011067">
    <property type="entry name" value="Plasmid_toxin/cell-grow_inhib"/>
</dbReference>
<evidence type="ECO:0000313" key="4">
    <source>
        <dbReference type="Proteomes" id="UP001144204"/>
    </source>
</evidence>
<sequence length="118" mass="13893">MYIPHKRDIISINFDPSSGHEIRKRRPALVISNSKYSKLTDLVFVCPITHTEHNYLVKYGLLIKIDSINSNVNGFVNPLQCHTFDYKYRQVKFIDKMKKENFSKVVRCIKYIINADEK</sequence>
<dbReference type="Pfam" id="PF02452">
    <property type="entry name" value="PemK_toxin"/>
    <property type="match status" value="1"/>
</dbReference>
<dbReference type="RefSeq" id="WP_286135501.1">
    <property type="nucleotide sequence ID" value="NZ_BRPL01000002.1"/>
</dbReference>
<comment type="similarity">
    <text evidence="1">Belongs to the PemK/MazF family.</text>
</comment>
<dbReference type="GO" id="GO:0003677">
    <property type="term" value="F:DNA binding"/>
    <property type="evidence" value="ECO:0007669"/>
    <property type="project" value="InterPro"/>
</dbReference>
<comment type="caution">
    <text evidence="3">The sequence shown here is derived from an EMBL/GenBank/DDBJ whole genome shotgun (WGS) entry which is preliminary data.</text>
</comment>
<protein>
    <submittedName>
        <fullName evidence="3">Transcriptional regulator</fullName>
    </submittedName>
</protein>
<organism evidence="3 4">
    <name type="scientific">Philodulcilactobacillus myokoensis</name>
    <dbReference type="NCBI Taxonomy" id="2929573"/>
    <lineage>
        <taxon>Bacteria</taxon>
        <taxon>Bacillati</taxon>
        <taxon>Bacillota</taxon>
        <taxon>Bacilli</taxon>
        <taxon>Lactobacillales</taxon>
        <taxon>Lactobacillaceae</taxon>
        <taxon>Philodulcilactobacillus</taxon>
    </lineage>
</organism>
<accession>A0A9W6ER68</accession>
<name>A0A9W6ER68_9LACO</name>
<dbReference type="InterPro" id="IPR003477">
    <property type="entry name" value="PemK-like"/>
</dbReference>
<dbReference type="EMBL" id="BRPL01000002">
    <property type="protein sequence ID" value="GLB46040.1"/>
    <property type="molecule type" value="Genomic_DNA"/>
</dbReference>
<dbReference type="Gene3D" id="2.30.30.110">
    <property type="match status" value="1"/>
</dbReference>
<dbReference type="GO" id="GO:0006402">
    <property type="term" value="P:mRNA catabolic process"/>
    <property type="evidence" value="ECO:0007669"/>
    <property type="project" value="TreeGrafter"/>
</dbReference>
<evidence type="ECO:0000256" key="1">
    <source>
        <dbReference type="ARBA" id="ARBA00007521"/>
    </source>
</evidence>
<reference evidence="3" key="2">
    <citation type="journal article" date="2023" name="PLoS ONE">
        <title>Philodulcilactobacillus myokoensis gen. nov., sp. nov., a fructophilic, acidophilic, and agar-phobic lactic acid bacterium isolated from fermented vegetable extracts.</title>
        <authorList>
            <person name="Kouya T."/>
            <person name="Ishiyama Y."/>
            <person name="Ohashi S."/>
            <person name="Kumakubo R."/>
            <person name="Yamazaki T."/>
            <person name="Otaki T."/>
        </authorList>
    </citation>
    <scope>NUCLEOTIDE SEQUENCE</scope>
    <source>
        <strain evidence="3">WR16-4</strain>
    </source>
</reference>
<dbReference type="GO" id="GO:0016075">
    <property type="term" value="P:rRNA catabolic process"/>
    <property type="evidence" value="ECO:0007669"/>
    <property type="project" value="TreeGrafter"/>
</dbReference>
<dbReference type="Proteomes" id="UP001144204">
    <property type="component" value="Unassembled WGS sequence"/>
</dbReference>
<gene>
    <name evidence="3" type="ORF">WR164_00190</name>
</gene>
<dbReference type="SUPFAM" id="SSF50118">
    <property type="entry name" value="Cell growth inhibitor/plasmid maintenance toxic component"/>
    <property type="match status" value="1"/>
</dbReference>
<dbReference type="AlphaFoldDB" id="A0A9W6ER68"/>
<evidence type="ECO:0000313" key="3">
    <source>
        <dbReference type="EMBL" id="GLB46040.1"/>
    </source>
</evidence>
<dbReference type="PANTHER" id="PTHR33988">
    <property type="entry name" value="ENDORIBONUCLEASE MAZF-RELATED"/>
    <property type="match status" value="1"/>
</dbReference>
<evidence type="ECO:0000256" key="2">
    <source>
        <dbReference type="ARBA" id="ARBA00022649"/>
    </source>
</evidence>
<dbReference type="PANTHER" id="PTHR33988:SF3">
    <property type="entry name" value="ENDORIBONUCLEASE TOXIN CHPB-RELATED"/>
    <property type="match status" value="1"/>
</dbReference>